<sequence length="122" mass="14100">MHNLKELKIWQKAVDITKQIYAITQKFPNEEKFGLVSQMRRAAVSISSNIAEGAGRNSTKEFLQFISIANGSSYELFTQSYISYELNIMNKNDFDALSDEMNQLQNMLYAFKEHLKSNYLKS</sequence>
<dbReference type="PANTHER" id="PTHR38471">
    <property type="entry name" value="FOUR HELIX BUNDLE PROTEIN"/>
    <property type="match status" value="1"/>
</dbReference>
<dbReference type="AlphaFoldDB" id="A0A2T4DQ69"/>
<protein>
    <submittedName>
        <fullName evidence="1">Four helix bundle protein</fullName>
    </submittedName>
</protein>
<dbReference type="CDD" id="cd16377">
    <property type="entry name" value="23S_rRNA_IVP_like"/>
    <property type="match status" value="1"/>
</dbReference>
<dbReference type="SUPFAM" id="SSF158446">
    <property type="entry name" value="IVS-encoded protein-like"/>
    <property type="match status" value="1"/>
</dbReference>
<dbReference type="Gene3D" id="1.20.1440.60">
    <property type="entry name" value="23S rRNA-intervening sequence"/>
    <property type="match status" value="1"/>
</dbReference>
<dbReference type="Proteomes" id="UP000240608">
    <property type="component" value="Unassembled WGS sequence"/>
</dbReference>
<dbReference type="InterPro" id="IPR036583">
    <property type="entry name" value="23S_rRNA_IVS_sf"/>
</dbReference>
<gene>
    <name evidence="1" type="ORF">C9994_09415</name>
</gene>
<reference evidence="1 2" key="1">
    <citation type="submission" date="2018-03" db="EMBL/GenBank/DDBJ databases">
        <title>Cross-interface Injection: A General Nanoliter Liquid Handling Method Applied to Single Cells Genome Amplification Automated Nanoliter Liquid Handling Applied to Single Cell Multiple Displacement Amplification.</title>
        <authorList>
            <person name="Yun J."/>
            <person name="Xu P."/>
            <person name="Xu J."/>
            <person name="Dai X."/>
            <person name="Wang Y."/>
            <person name="Zheng X."/>
            <person name="Cao C."/>
            <person name="Yi Q."/>
            <person name="Zhu Y."/>
            <person name="Wang L."/>
            <person name="Dong Z."/>
            <person name="Huang Y."/>
            <person name="Huang L."/>
            <person name="Du W."/>
        </authorList>
    </citation>
    <scope>NUCLEOTIDE SEQUENCE [LARGE SCALE GENOMIC DNA]</scope>
    <source>
        <strain evidence="1 2">Z-D1-2</strain>
    </source>
</reference>
<evidence type="ECO:0000313" key="1">
    <source>
        <dbReference type="EMBL" id="PTB95963.1"/>
    </source>
</evidence>
<dbReference type="EMBL" id="PYVU01000074">
    <property type="protein sequence ID" value="PTB95963.1"/>
    <property type="molecule type" value="Genomic_DNA"/>
</dbReference>
<accession>A0A2T4DQ69</accession>
<organism evidence="1 2">
    <name type="scientific">Marivirga lumbricoides</name>
    <dbReference type="NCBI Taxonomy" id="1046115"/>
    <lineage>
        <taxon>Bacteria</taxon>
        <taxon>Pseudomonadati</taxon>
        <taxon>Bacteroidota</taxon>
        <taxon>Cytophagia</taxon>
        <taxon>Cytophagales</taxon>
        <taxon>Marivirgaceae</taxon>
        <taxon>Marivirga</taxon>
    </lineage>
</organism>
<name>A0A2T4DQ69_9BACT</name>
<evidence type="ECO:0000313" key="2">
    <source>
        <dbReference type="Proteomes" id="UP000240608"/>
    </source>
</evidence>
<comment type="caution">
    <text evidence="1">The sequence shown here is derived from an EMBL/GenBank/DDBJ whole genome shotgun (WGS) entry which is preliminary data.</text>
</comment>
<dbReference type="NCBIfam" id="TIGR02436">
    <property type="entry name" value="four helix bundle protein"/>
    <property type="match status" value="1"/>
</dbReference>
<dbReference type="Pfam" id="PF05635">
    <property type="entry name" value="23S_rRNA_IVP"/>
    <property type="match status" value="1"/>
</dbReference>
<dbReference type="PANTHER" id="PTHR38471:SF2">
    <property type="entry name" value="FOUR HELIX BUNDLE PROTEIN"/>
    <property type="match status" value="1"/>
</dbReference>
<dbReference type="InterPro" id="IPR012657">
    <property type="entry name" value="23S_rRNA-intervening_sequence"/>
</dbReference>
<proteinExistence type="predicted"/>